<organism evidence="3">
    <name type="scientific">freshwater metagenome</name>
    <dbReference type="NCBI Taxonomy" id="449393"/>
    <lineage>
        <taxon>unclassified sequences</taxon>
        <taxon>metagenomes</taxon>
        <taxon>ecological metagenomes</taxon>
    </lineage>
</organism>
<dbReference type="Pfam" id="PF00376">
    <property type="entry name" value="MerR"/>
    <property type="match status" value="1"/>
</dbReference>
<protein>
    <submittedName>
        <fullName evidence="3">Unannotated protein</fullName>
    </submittedName>
</protein>
<proteinExistence type="predicted"/>
<name>A0A6J5ZIQ6_9ZZZZ</name>
<evidence type="ECO:0000259" key="2">
    <source>
        <dbReference type="PROSITE" id="PS51866"/>
    </source>
</evidence>
<dbReference type="SUPFAM" id="SSF50331">
    <property type="entry name" value="MOP-like"/>
    <property type="match status" value="1"/>
</dbReference>
<dbReference type="EMBL" id="CAESAJ010000113">
    <property type="protein sequence ID" value="CAB4341238.1"/>
    <property type="molecule type" value="Genomic_DNA"/>
</dbReference>
<feature type="domain" description="Mop" evidence="2">
    <location>
        <begin position="64"/>
        <end position="129"/>
    </location>
</feature>
<dbReference type="InterPro" id="IPR010093">
    <property type="entry name" value="SinI_DNA-bd"/>
</dbReference>
<sequence>MPSYRISEAAELIGVSDDTVRRWVEIGRLPLLPNASGPQTIDGQVLAQFALGMAQESAEERGTVVSARNRFSGIVTKLQIEGLIAQVEIQSGPHHIVSLITADAARSLNLEVGSRAVASIKATSVVVESNQP</sequence>
<evidence type="ECO:0000256" key="1">
    <source>
        <dbReference type="ARBA" id="ARBA00022505"/>
    </source>
</evidence>
<dbReference type="InterPro" id="IPR005116">
    <property type="entry name" value="Transp-assoc_OB_typ1"/>
</dbReference>
<dbReference type="InterPro" id="IPR000551">
    <property type="entry name" value="MerR-type_HTH_dom"/>
</dbReference>
<evidence type="ECO:0000313" key="3">
    <source>
        <dbReference type="EMBL" id="CAB4341238.1"/>
    </source>
</evidence>
<dbReference type="InterPro" id="IPR004606">
    <property type="entry name" value="Mop_domain"/>
</dbReference>
<keyword evidence="1" id="KW-0500">Molybdenum</keyword>
<dbReference type="Pfam" id="PF03459">
    <property type="entry name" value="TOBE"/>
    <property type="match status" value="1"/>
</dbReference>
<gene>
    <name evidence="3" type="ORF">UFOPK3770_00974</name>
</gene>
<dbReference type="Gene3D" id="1.10.1660.10">
    <property type="match status" value="1"/>
</dbReference>
<dbReference type="SUPFAM" id="SSF46955">
    <property type="entry name" value="Putative DNA-binding domain"/>
    <property type="match status" value="1"/>
</dbReference>
<dbReference type="GO" id="GO:0015689">
    <property type="term" value="P:molybdate ion transport"/>
    <property type="evidence" value="ECO:0007669"/>
    <property type="project" value="InterPro"/>
</dbReference>
<dbReference type="PROSITE" id="PS51866">
    <property type="entry name" value="MOP"/>
    <property type="match status" value="1"/>
</dbReference>
<dbReference type="Gene3D" id="2.40.50.100">
    <property type="match status" value="1"/>
</dbReference>
<dbReference type="AlphaFoldDB" id="A0A6J5ZIQ6"/>
<dbReference type="GO" id="GO:0006355">
    <property type="term" value="P:regulation of DNA-templated transcription"/>
    <property type="evidence" value="ECO:0007669"/>
    <property type="project" value="InterPro"/>
</dbReference>
<dbReference type="NCBIfam" id="TIGR01764">
    <property type="entry name" value="excise"/>
    <property type="match status" value="1"/>
</dbReference>
<dbReference type="InterPro" id="IPR009061">
    <property type="entry name" value="DNA-bd_dom_put_sf"/>
</dbReference>
<accession>A0A6J5ZIQ6</accession>
<reference evidence="3" key="1">
    <citation type="submission" date="2020-05" db="EMBL/GenBank/DDBJ databases">
        <authorList>
            <person name="Chiriac C."/>
            <person name="Salcher M."/>
            <person name="Ghai R."/>
            <person name="Kavagutti S V."/>
        </authorList>
    </citation>
    <scope>NUCLEOTIDE SEQUENCE</scope>
</reference>
<dbReference type="GO" id="GO:0003677">
    <property type="term" value="F:DNA binding"/>
    <property type="evidence" value="ECO:0007669"/>
    <property type="project" value="InterPro"/>
</dbReference>
<dbReference type="InterPro" id="IPR008995">
    <property type="entry name" value="Mo/tungstate-bd_C_term_dom"/>
</dbReference>